<gene>
    <name evidence="1" type="ORF">QAD02_000213</name>
</gene>
<accession>A0ACC2ND05</accession>
<dbReference type="EMBL" id="CM056743">
    <property type="protein sequence ID" value="KAJ8668954.1"/>
    <property type="molecule type" value="Genomic_DNA"/>
</dbReference>
<keyword evidence="2" id="KW-1185">Reference proteome</keyword>
<reference evidence="1" key="1">
    <citation type="submission" date="2023-04" db="EMBL/GenBank/DDBJ databases">
        <title>A chromosome-level genome assembly of the parasitoid wasp Eretmocerus hayati.</title>
        <authorList>
            <person name="Zhong Y."/>
            <person name="Liu S."/>
            <person name="Liu Y."/>
        </authorList>
    </citation>
    <scope>NUCLEOTIDE SEQUENCE</scope>
    <source>
        <strain evidence="1">ZJU_SS_LIU_2023</strain>
    </source>
</reference>
<evidence type="ECO:0000313" key="2">
    <source>
        <dbReference type="Proteomes" id="UP001239111"/>
    </source>
</evidence>
<organism evidence="1 2">
    <name type="scientific">Eretmocerus hayati</name>
    <dbReference type="NCBI Taxonomy" id="131215"/>
    <lineage>
        <taxon>Eukaryota</taxon>
        <taxon>Metazoa</taxon>
        <taxon>Ecdysozoa</taxon>
        <taxon>Arthropoda</taxon>
        <taxon>Hexapoda</taxon>
        <taxon>Insecta</taxon>
        <taxon>Pterygota</taxon>
        <taxon>Neoptera</taxon>
        <taxon>Endopterygota</taxon>
        <taxon>Hymenoptera</taxon>
        <taxon>Apocrita</taxon>
        <taxon>Proctotrupomorpha</taxon>
        <taxon>Chalcidoidea</taxon>
        <taxon>Aphelinidae</taxon>
        <taxon>Aphelininae</taxon>
        <taxon>Eretmocerus</taxon>
    </lineage>
</organism>
<comment type="caution">
    <text evidence="1">The sequence shown here is derived from an EMBL/GenBank/DDBJ whole genome shotgun (WGS) entry which is preliminary data.</text>
</comment>
<dbReference type="Proteomes" id="UP001239111">
    <property type="component" value="Chromosome 3"/>
</dbReference>
<protein>
    <submittedName>
        <fullName evidence="1">Uncharacterized protein</fullName>
    </submittedName>
</protein>
<evidence type="ECO:0000313" key="1">
    <source>
        <dbReference type="EMBL" id="KAJ8668954.1"/>
    </source>
</evidence>
<proteinExistence type="predicted"/>
<name>A0ACC2ND05_9HYME</name>
<sequence>MTRRLLKELVGVNLGKMCGGGDLEEQSLYLKKYSILWSVVTEHEYEICAFIEKYGAENILEQDKLVSRFESLIQVMKWHTRMTPKQVRRRKVELRNAEASISRQQEEIEVVEVDFRDEKLRNREVVEELQTKIHVVSSAIHEMRIRHKQELEYEIETFKTSWRKMVDSDSENEEGLKNRIEAHEAMLEALEKANLDREYNLRKKCKKLERRHLVAKSAYDQDLLKLDELKEALGKQLFVTNEHLEVLQNQFEMQESLYQDLREERELAIMKAFAEAMARFEKNRAARIIQRTWRAYYERVSSRRKKKSRRQASKNKRS</sequence>